<feature type="transmembrane region" description="Helical" evidence="11">
    <location>
        <begin position="262"/>
        <end position="286"/>
    </location>
</feature>
<evidence type="ECO:0000313" key="16">
    <source>
        <dbReference type="Proteomes" id="UP000246121"/>
    </source>
</evidence>
<dbReference type="Gene3D" id="1.10.287.70">
    <property type="match status" value="1"/>
</dbReference>
<dbReference type="VEuPathDB" id="TriTrypDB:BCY84_19434"/>
<dbReference type="VEuPathDB" id="TriTrypDB:TcBrA4_0067290"/>
<keyword evidence="7 11" id="KW-1133">Transmembrane helix</keyword>
<feature type="domain" description="Ca2+-activated K+ channel Slowpoke-like C-terminal" evidence="14">
    <location>
        <begin position="1078"/>
        <end position="1135"/>
    </location>
</feature>
<feature type="domain" description="Potassium channel" evidence="13">
    <location>
        <begin position="275"/>
        <end position="346"/>
    </location>
</feature>
<feature type="domain" description="Calcium-activated potassium channel BK alpha subunit" evidence="12">
    <location>
        <begin position="499"/>
        <end position="584"/>
    </location>
</feature>
<dbReference type="AlphaFoldDB" id="A0A2V2V5K6"/>
<dbReference type="Pfam" id="PF07885">
    <property type="entry name" value="Ion_trans_2"/>
    <property type="match status" value="1"/>
</dbReference>
<evidence type="ECO:0000259" key="13">
    <source>
        <dbReference type="Pfam" id="PF07885"/>
    </source>
</evidence>
<dbReference type="VEuPathDB" id="TriTrypDB:TcG_02350"/>
<gene>
    <name evidence="15" type="ORF">C4B63_41g239</name>
</gene>
<dbReference type="Pfam" id="PF21014">
    <property type="entry name" value="Slowpoke_C"/>
    <property type="match status" value="1"/>
</dbReference>
<feature type="transmembrane region" description="Helical" evidence="11">
    <location>
        <begin position="131"/>
        <end position="153"/>
    </location>
</feature>
<evidence type="ECO:0000256" key="3">
    <source>
        <dbReference type="ARBA" id="ARBA00022538"/>
    </source>
</evidence>
<dbReference type="VEuPathDB" id="TriTrypDB:C3747_50g144"/>
<feature type="transmembrane region" description="Helical" evidence="11">
    <location>
        <begin position="325"/>
        <end position="352"/>
    </location>
</feature>
<feature type="transmembrane region" description="Helical" evidence="11">
    <location>
        <begin position="208"/>
        <end position="230"/>
    </location>
</feature>
<keyword evidence="6" id="KW-0630">Potassium</keyword>
<comment type="caution">
    <text evidence="15">The sequence shown here is derived from an EMBL/GenBank/DDBJ whole genome shotgun (WGS) entry which is preliminary data.</text>
</comment>
<keyword evidence="5" id="KW-0631">Potassium channel</keyword>
<dbReference type="VEuPathDB" id="TriTrypDB:TCDM_04991"/>
<dbReference type="InterPro" id="IPR003929">
    <property type="entry name" value="K_chnl_BK_asu"/>
</dbReference>
<keyword evidence="2" id="KW-0813">Transport</keyword>
<accession>A0A2V2V5K6</accession>
<dbReference type="EMBL" id="PRFA01000041">
    <property type="protein sequence ID" value="PWU91837.1"/>
    <property type="molecule type" value="Genomic_DNA"/>
</dbReference>
<evidence type="ECO:0000256" key="1">
    <source>
        <dbReference type="ARBA" id="ARBA00004141"/>
    </source>
</evidence>
<dbReference type="Proteomes" id="UP000246121">
    <property type="component" value="Unassembled WGS sequence"/>
</dbReference>
<sequence length="1151" mass="131595">MKGGDNTFFSGVVPEMPISGGNLHAGDDVMDDVVDLTMIGHDRRYAAFSPYVRSWRYRNRTQYRPTRRAFLLQIQEHEREKNTRSDCKSSFWASYFSYFCGPRWRGQPPFGFPMMTGPKLFFQAFVRKHPVLAICVWLFLFVCETAIVTLYIIQTTRPGKVTWVEYGMRDFDWYATAQTILSIVLLSQLLVAYNVGPVTITIVLVTSGYRIITYFVALVSGMGWVSRLYVPLFLRCWPMRQYFLFVLDSLATLTPRNHRLDVIRFAAGPLSFFVALLFTFGCIFHIQQVFRGYNLEIDLAIYWMVVTISTVGYGDIIPHGLDGHFLAIVIICVFLAMMSSLIMLVISTTQILREFPRYTGRRNHFFVYGHVSREDAVSILEEVLTLYPMKTVCFCYTAFSPDVLAIGRHPRYRLRSKFLQVKFLDRVMLERLRVSESSAIIILPGKDAVSKTVDADIMLWSTVFQRRAPHVPQYLRLRFAFHARLLRGRGMFMIDQNNKFIMSAALLLPGVLPFLVNLVRTSSASGTSPPNLWDESEKDNWKNLYEYSRRNIFATCPVPWFFVHLTISRAVRLMKLHDVLVVGVEEGSRKVMRLDLEYALEQGDTLLVIHERGRVSLLEVLKRLEPGGSGAVTSFGGSTVNNDAFVDSQPNWGSFTMSGQDLFGLETDEKSADMNDNKLYYPFNRSFDLMDEEAAKAPPGKGRRAPSWLSNGVWGKKGVPSPALQELLIRDSIMLELRRQLLQEPFVDKHPGGVSLKELPLGDSASMLRELLSCRRAAISETHDTTMDSIERLEQQINDILTHVASEYTNGVGKEDSTENFLFIDQVTSFKKPAVASLYEKYLDEEVSHNELSEMMHSIHSIYTQSRLTLLTSRKLSKEFLHWWKRIFGYPLRYIRGLSTSESHLEYAIWQSGGISKLRGILLYCSQLGAWDFSDIPLITVGNNVCAKLEASTCHPVREPVEEETEPISLPEQNMVLELKSFVSCISVSPYHTDPEWRRRGEKQFQDSLAFMMGRCFSPNMLQTIFIHAHHDQRIIYFFAMVLQQQGKMDHYDVAPWLSCGRKFGTAFQLCGNQLLHFQTFGDAFSFLLSRRSWVAIGVFRLFPASEGLPGLPRYFITNPPLRMPLRPDDVIYALSALSNTLNTADGQKQK</sequence>
<dbReference type="SUPFAM" id="SSF81324">
    <property type="entry name" value="Voltage-gated potassium channels"/>
    <property type="match status" value="1"/>
</dbReference>
<dbReference type="PANTHER" id="PTHR10027">
    <property type="entry name" value="CALCIUM-ACTIVATED POTASSIUM CHANNEL ALPHA CHAIN"/>
    <property type="match status" value="1"/>
</dbReference>
<comment type="subcellular location">
    <subcellularLocation>
        <location evidence="1">Membrane</location>
        <topology evidence="1">Multi-pass membrane protein</topology>
    </subcellularLocation>
</comment>
<keyword evidence="4 11" id="KW-0812">Transmembrane</keyword>
<proteinExistence type="predicted"/>
<organism evidence="15 16">
    <name type="scientific">Trypanosoma cruzi</name>
    <dbReference type="NCBI Taxonomy" id="5693"/>
    <lineage>
        <taxon>Eukaryota</taxon>
        <taxon>Discoba</taxon>
        <taxon>Euglenozoa</taxon>
        <taxon>Kinetoplastea</taxon>
        <taxon>Metakinetoplastina</taxon>
        <taxon>Trypanosomatida</taxon>
        <taxon>Trypanosomatidae</taxon>
        <taxon>Trypanosoma</taxon>
        <taxon>Schizotrypanum</taxon>
    </lineage>
</organism>
<keyword evidence="8" id="KW-0406">Ion transport</keyword>
<evidence type="ECO:0000256" key="11">
    <source>
        <dbReference type="SAM" id="Phobius"/>
    </source>
</evidence>
<keyword evidence="10 15" id="KW-0407">Ion channel</keyword>
<evidence type="ECO:0000256" key="5">
    <source>
        <dbReference type="ARBA" id="ARBA00022826"/>
    </source>
</evidence>
<evidence type="ECO:0000259" key="12">
    <source>
        <dbReference type="Pfam" id="PF03493"/>
    </source>
</evidence>
<evidence type="ECO:0000256" key="8">
    <source>
        <dbReference type="ARBA" id="ARBA00023065"/>
    </source>
</evidence>
<dbReference type="GO" id="GO:0005267">
    <property type="term" value="F:potassium channel activity"/>
    <property type="evidence" value="ECO:0007669"/>
    <property type="project" value="UniProtKB-KW"/>
</dbReference>
<evidence type="ECO:0000256" key="9">
    <source>
        <dbReference type="ARBA" id="ARBA00023136"/>
    </source>
</evidence>
<keyword evidence="3" id="KW-0633">Potassium transport</keyword>
<dbReference type="InterPro" id="IPR048735">
    <property type="entry name" value="Slowpoke-like_C"/>
</dbReference>
<dbReference type="VEuPathDB" id="TriTrypDB:Tc_MARK_5666"/>
<evidence type="ECO:0000256" key="2">
    <source>
        <dbReference type="ARBA" id="ARBA00022448"/>
    </source>
</evidence>
<evidence type="ECO:0000313" key="15">
    <source>
        <dbReference type="EMBL" id="PWU91837.1"/>
    </source>
</evidence>
<dbReference type="VEuPathDB" id="TriTrypDB:TCSYLVIO_006912"/>
<feature type="transmembrane region" description="Helical" evidence="11">
    <location>
        <begin position="500"/>
        <end position="519"/>
    </location>
</feature>
<evidence type="ECO:0000256" key="10">
    <source>
        <dbReference type="ARBA" id="ARBA00023303"/>
    </source>
</evidence>
<evidence type="ECO:0000256" key="6">
    <source>
        <dbReference type="ARBA" id="ARBA00022958"/>
    </source>
</evidence>
<dbReference type="InterPro" id="IPR047871">
    <property type="entry name" value="K_chnl_Slo-like"/>
</dbReference>
<dbReference type="VEuPathDB" id="TriTrypDB:ECC02_002472"/>
<dbReference type="VEuPathDB" id="TriTrypDB:TcCLB.510885.60"/>
<keyword evidence="9 11" id="KW-0472">Membrane</keyword>
<evidence type="ECO:0000256" key="4">
    <source>
        <dbReference type="ARBA" id="ARBA00022692"/>
    </source>
</evidence>
<dbReference type="Pfam" id="PF03493">
    <property type="entry name" value="BK_channel_a"/>
    <property type="match status" value="1"/>
</dbReference>
<dbReference type="InterPro" id="IPR013099">
    <property type="entry name" value="K_chnl_dom"/>
</dbReference>
<feature type="transmembrane region" description="Helical" evidence="11">
    <location>
        <begin position="293"/>
        <end position="313"/>
    </location>
</feature>
<feature type="transmembrane region" description="Helical" evidence="11">
    <location>
        <begin position="173"/>
        <end position="196"/>
    </location>
</feature>
<evidence type="ECO:0000259" key="14">
    <source>
        <dbReference type="Pfam" id="PF21014"/>
    </source>
</evidence>
<protein>
    <submittedName>
        <fullName evidence="15">Putative calcium-activated potassium channel</fullName>
    </submittedName>
</protein>
<dbReference type="VEuPathDB" id="TriTrypDB:C4B63_41g239"/>
<evidence type="ECO:0000256" key="7">
    <source>
        <dbReference type="ARBA" id="ARBA00022989"/>
    </source>
</evidence>
<name>A0A2V2V5K6_TRYCR</name>
<dbReference type="VEuPathDB" id="TriTrypDB:TcCL_NonESM01447"/>
<dbReference type="PANTHER" id="PTHR10027:SF10">
    <property type="entry name" value="SLOWPOKE 2, ISOFORM D"/>
    <property type="match status" value="1"/>
</dbReference>
<dbReference type="VEuPathDB" id="TriTrypDB:TcCLB.506529.150"/>
<dbReference type="GO" id="GO:0016020">
    <property type="term" value="C:membrane"/>
    <property type="evidence" value="ECO:0007669"/>
    <property type="project" value="UniProtKB-SubCell"/>
</dbReference>
<reference evidence="15 16" key="1">
    <citation type="journal article" date="2018" name="Microb. Genom.">
        <title>Expanding an expanded genome: long-read sequencing of Trypanosoma cruzi.</title>
        <authorList>
            <person name="Berna L."/>
            <person name="Rodriguez M."/>
            <person name="Chiribao M.L."/>
            <person name="Parodi-Talice A."/>
            <person name="Pita S."/>
            <person name="Rijo G."/>
            <person name="Alvarez-Valin F."/>
            <person name="Robello C."/>
        </authorList>
    </citation>
    <scope>NUCLEOTIDE SEQUENCE [LARGE SCALE GENOMIC DNA]</scope>
    <source>
        <strain evidence="15 16">Dm28c</strain>
    </source>
</reference>